<organism evidence="4 5">
    <name type="scientific">Oerskovia turbata</name>
    <dbReference type="NCBI Taxonomy" id="1713"/>
    <lineage>
        <taxon>Bacteria</taxon>
        <taxon>Bacillati</taxon>
        <taxon>Actinomycetota</taxon>
        <taxon>Actinomycetes</taxon>
        <taxon>Micrococcales</taxon>
        <taxon>Cellulomonadaceae</taxon>
        <taxon>Oerskovia</taxon>
    </lineage>
</organism>
<dbReference type="STRING" id="1713.GCA_000718325_01921"/>
<keyword evidence="1 4" id="KW-0378">Hydrolase</keyword>
<evidence type="ECO:0000313" key="6">
    <source>
        <dbReference type="Proteomes" id="UP000290517"/>
    </source>
</evidence>
<evidence type="ECO:0000256" key="1">
    <source>
        <dbReference type="ARBA" id="ARBA00022801"/>
    </source>
</evidence>
<gene>
    <name evidence="3" type="ORF">EQW73_13005</name>
    <name evidence="4" type="ORF">EQW78_07575</name>
</gene>
<dbReference type="InterPro" id="IPR001466">
    <property type="entry name" value="Beta-lactam-related"/>
</dbReference>
<sequence length="396" mass="42288">MRRRGKIAWGITGGVTALVLAGAGALAHANRPLSRAQVDQAIEQRLRDAVAGDPTLSSALLTVYSGPEDRLLQYAVGTERAGSDAPARTDSPYHSASVGKTMLATVYGQLVDEGVLTFDDPVATWLDEQTLAGLFVVDGTDHASEVTIGQLLSHTSGVADYFDGPVTSGTPVLEQVTADPDHLFTPQELVAFSRDHQEPVGSPGETFAYSDTGYVLLGLALEHIEGAPYAQVLDDRLFTPLDMAHSHLLTEFGEGTDILSLTADGVDISRRNALSVDWAGGGVVTTMDDLLVFLRALTGGDLVSDETLATLTTFEHDVETGIGYGMGMMQLRFSELSPLLFAMSDVHGAVGATGTYALYDPSGDTYYIANFGSLDHRQKAIEELVQVRLLVDRLRD</sequence>
<dbReference type="EMBL" id="SDJQ01000009">
    <property type="protein sequence ID" value="RXR35039.1"/>
    <property type="molecule type" value="Genomic_DNA"/>
</dbReference>
<dbReference type="SUPFAM" id="SSF56601">
    <property type="entry name" value="beta-lactamase/transpeptidase-like"/>
    <property type="match status" value="1"/>
</dbReference>
<dbReference type="PANTHER" id="PTHR43283:SF11">
    <property type="entry name" value="BETA-LACTAMASE-RELATED DOMAIN-CONTAINING PROTEIN"/>
    <property type="match status" value="1"/>
</dbReference>
<dbReference type="PANTHER" id="PTHR43283">
    <property type="entry name" value="BETA-LACTAMASE-RELATED"/>
    <property type="match status" value="1"/>
</dbReference>
<comment type="caution">
    <text evidence="4">The sequence shown here is derived from an EMBL/GenBank/DDBJ whole genome shotgun (WGS) entry which is preliminary data.</text>
</comment>
<name>A0A4Q1KZN7_9CELL</name>
<evidence type="ECO:0000313" key="5">
    <source>
        <dbReference type="Proteomes" id="UP000289805"/>
    </source>
</evidence>
<accession>A0A4Q1KZN7</accession>
<dbReference type="Gene3D" id="3.40.710.10">
    <property type="entry name" value="DD-peptidase/beta-lactamase superfamily"/>
    <property type="match status" value="1"/>
</dbReference>
<dbReference type="Proteomes" id="UP000290517">
    <property type="component" value="Unassembled WGS sequence"/>
</dbReference>
<dbReference type="InterPro" id="IPR012338">
    <property type="entry name" value="Beta-lactam/transpept-like"/>
</dbReference>
<dbReference type="AlphaFoldDB" id="A0A4Q1KZN7"/>
<dbReference type="InterPro" id="IPR050789">
    <property type="entry name" value="Diverse_Enzym_Activities"/>
</dbReference>
<feature type="domain" description="Beta-lactamase-related" evidence="2">
    <location>
        <begin position="63"/>
        <end position="364"/>
    </location>
</feature>
<keyword evidence="6" id="KW-1185">Reference proteome</keyword>
<dbReference type="RefSeq" id="WP_030151443.1">
    <property type="nucleotide sequence ID" value="NZ_JOFV01000007.1"/>
</dbReference>
<evidence type="ECO:0000313" key="3">
    <source>
        <dbReference type="EMBL" id="RXR24757.1"/>
    </source>
</evidence>
<proteinExistence type="predicted"/>
<reference evidence="5 6" key="1">
    <citation type="submission" date="2019-01" db="EMBL/GenBank/DDBJ databases">
        <title>Oerskovia turbata Genome sequencing and assembly.</title>
        <authorList>
            <person name="Dou T."/>
        </authorList>
    </citation>
    <scope>NUCLEOTIDE SEQUENCE [LARGE SCALE GENOMIC DNA]</scope>
    <source>
        <strain evidence="4 5">JCM12123</strain>
        <strain evidence="3 6">JCM3160</strain>
    </source>
</reference>
<dbReference type="Proteomes" id="UP000289805">
    <property type="component" value="Unassembled WGS sequence"/>
</dbReference>
<dbReference type="GO" id="GO:0016787">
    <property type="term" value="F:hydrolase activity"/>
    <property type="evidence" value="ECO:0007669"/>
    <property type="project" value="UniProtKB-KW"/>
</dbReference>
<evidence type="ECO:0000313" key="4">
    <source>
        <dbReference type="EMBL" id="RXR35039.1"/>
    </source>
</evidence>
<protein>
    <submittedName>
        <fullName evidence="4">Serine hydrolase</fullName>
    </submittedName>
</protein>
<dbReference type="OrthoDB" id="3863176at2"/>
<dbReference type="Pfam" id="PF00144">
    <property type="entry name" value="Beta-lactamase"/>
    <property type="match status" value="1"/>
</dbReference>
<evidence type="ECO:0000259" key="2">
    <source>
        <dbReference type="Pfam" id="PF00144"/>
    </source>
</evidence>
<dbReference type="EMBL" id="SDJR01000008">
    <property type="protein sequence ID" value="RXR24757.1"/>
    <property type="molecule type" value="Genomic_DNA"/>
</dbReference>